<accession>U5W0U6</accession>
<evidence type="ECO:0000256" key="2">
    <source>
        <dbReference type="SAM" id="Phobius"/>
    </source>
</evidence>
<evidence type="ECO:0000313" key="3">
    <source>
        <dbReference type="EMBL" id="AGZ41565.1"/>
    </source>
</evidence>
<feature type="region of interest" description="Disordered" evidence="1">
    <location>
        <begin position="1"/>
        <end position="22"/>
    </location>
</feature>
<dbReference type="KEGG" id="afs:AFR_16415"/>
<keyword evidence="2" id="KW-1133">Transmembrane helix</keyword>
<dbReference type="PATRIC" id="fig|1246995.3.peg.3329"/>
<dbReference type="eggNOG" id="COG5563">
    <property type="taxonomic scope" value="Bacteria"/>
</dbReference>
<evidence type="ECO:0000313" key="4">
    <source>
        <dbReference type="Proteomes" id="UP000017746"/>
    </source>
</evidence>
<keyword evidence="4" id="KW-1185">Reference proteome</keyword>
<dbReference type="HOGENOM" id="CLU_677288_0_0_11"/>
<dbReference type="STRING" id="1246995.AFR_16415"/>
<keyword evidence="2" id="KW-0472">Membrane</keyword>
<gene>
    <name evidence="3" type="ORF">AFR_16415</name>
</gene>
<sequence length="377" mass="39464">MSFDEKSPTELLEPMNVDPDQPSRVDIAAAMRTGRRRKRFTITGAGAAIAALVGGVAIGGNLAFGGADPAPLPPLPDCVGIPLPMAGYETVEVTGADPTGRWIAGQANPIAGTVSAAVVWHDDKVVEVLKKPGIALHDLTSTGVGVASGYGKGSYLYRNGELTPLEGGKWLSARSINENGVIAGESGKRSVRWASATAEPEVLPLPAGATGSMIVDLAEDGTILGQVADAHHDLTGYLWFPDGTGRAIPVPRDGDREATRYRAEQIRGGWVYGRAEVPAVVSVAPSDGSTTGTLYDVSKEAPFRYEIATGKSERLAYPSNLSEPFLHLGNRLVVLPVDRARPAGYRAITVGADGLTAAGHGNPGTSAPFYPMSWRCK</sequence>
<keyword evidence="2" id="KW-0812">Transmembrane</keyword>
<organism evidence="3 4">
    <name type="scientific">Actinoplanes friuliensis DSM 7358</name>
    <dbReference type="NCBI Taxonomy" id="1246995"/>
    <lineage>
        <taxon>Bacteria</taxon>
        <taxon>Bacillati</taxon>
        <taxon>Actinomycetota</taxon>
        <taxon>Actinomycetes</taxon>
        <taxon>Micromonosporales</taxon>
        <taxon>Micromonosporaceae</taxon>
        <taxon>Actinoplanes</taxon>
    </lineage>
</organism>
<evidence type="ECO:0000256" key="1">
    <source>
        <dbReference type="SAM" id="MobiDB-lite"/>
    </source>
</evidence>
<proteinExistence type="predicted"/>
<dbReference type="AlphaFoldDB" id="U5W0U6"/>
<protein>
    <submittedName>
        <fullName evidence="3">Uncharacterized protein</fullName>
    </submittedName>
</protein>
<dbReference type="OrthoDB" id="3365614at2"/>
<reference evidence="3 4" key="1">
    <citation type="journal article" date="2014" name="J. Biotechnol.">
        <title>Complete genome sequence of the actinobacterium Actinoplanes friuliensis HAG 010964, producer of the lipopeptide antibiotic friulimycin.</title>
        <authorList>
            <person name="Ruckert C."/>
            <person name="Szczepanowski R."/>
            <person name="Albersmeier A."/>
            <person name="Goesmann A."/>
            <person name="Fischer N."/>
            <person name="Steinkamper A."/>
            <person name="Puhler A."/>
            <person name="Biener R."/>
            <person name="Schwartz D."/>
            <person name="Kalinowski J."/>
        </authorList>
    </citation>
    <scope>NUCLEOTIDE SEQUENCE [LARGE SCALE GENOMIC DNA]</scope>
    <source>
        <strain evidence="3 4">DSM 7358</strain>
    </source>
</reference>
<name>U5W0U6_9ACTN</name>
<dbReference type="RefSeq" id="WP_023361640.1">
    <property type="nucleotide sequence ID" value="NC_022657.1"/>
</dbReference>
<dbReference type="Proteomes" id="UP000017746">
    <property type="component" value="Chromosome"/>
</dbReference>
<feature type="transmembrane region" description="Helical" evidence="2">
    <location>
        <begin position="40"/>
        <end position="64"/>
    </location>
</feature>
<dbReference type="EMBL" id="CP006272">
    <property type="protein sequence ID" value="AGZ41565.1"/>
    <property type="molecule type" value="Genomic_DNA"/>
</dbReference>